<keyword evidence="12" id="KW-1185">Reference proteome</keyword>
<comment type="subcellular location">
    <subcellularLocation>
        <location evidence="1">Membrane</location>
        <topology evidence="1">Multi-pass membrane protein</topology>
    </subcellularLocation>
    <subcellularLocation>
        <location evidence="2">Plastid</location>
        <location evidence="2">Chloroplast</location>
    </subcellularLocation>
</comment>
<protein>
    <submittedName>
        <fullName evidence="11">Uncharacterized protein</fullName>
    </submittedName>
</protein>
<comment type="caution">
    <text evidence="11">The sequence shown here is derived from an EMBL/GenBank/DDBJ whole genome shotgun (WGS) entry which is preliminary data.</text>
</comment>
<sequence>MAAIFLLPPCAYRASVLNNGRCTPRHQESQARRLCTRAQSSCQSHAARPERCGCSALWPRPRAAPGLCSALTSPEQTAAPQTDFSGGGSGNRGSNRVGTGGGGGPSDEGNNEANEDDELLGLSQIENLAASQGVKLPADFINAATSGGLRKSALLAYFSLQGSWLTGLLARTVPAARDRLIADHRFLFLVLAEMTIDSGCATVAEVRKRGKDFWAEFEFYLSDLLVGLVMDVVLVSLMAPVASIGASSRSRGTGRLQRALSRVPSAVFESSRPGNPRYSVGSRVACVGVKFLEYSLAGMVCGLVGQGIANGLMQWKRHAYGAKDDDVAIPHLGMTALTWGLFMGVSSNLRYQAVFGLERLVDRSFAAKVPRIAYLTSTILRFGNNIVGGEQFVDLARWTGVQAYSPDA</sequence>
<proteinExistence type="inferred from homology"/>
<dbReference type="Pfam" id="PF11891">
    <property type="entry name" value="RETICULATA-like"/>
    <property type="match status" value="1"/>
</dbReference>
<evidence type="ECO:0000256" key="10">
    <source>
        <dbReference type="SAM" id="MobiDB-lite"/>
    </source>
</evidence>
<dbReference type="PANTHER" id="PTHR31038">
    <property type="entry name" value="EXPRESSED PROTEIN-RELATED"/>
    <property type="match status" value="1"/>
</dbReference>
<feature type="region of interest" description="Disordered" evidence="10">
    <location>
        <begin position="73"/>
        <end position="114"/>
    </location>
</feature>
<dbReference type="Proteomes" id="UP001465755">
    <property type="component" value="Unassembled WGS sequence"/>
</dbReference>
<evidence type="ECO:0000256" key="3">
    <source>
        <dbReference type="ARBA" id="ARBA00010793"/>
    </source>
</evidence>
<evidence type="ECO:0000256" key="1">
    <source>
        <dbReference type="ARBA" id="ARBA00004141"/>
    </source>
</evidence>
<dbReference type="AlphaFoldDB" id="A0AAW1PJB2"/>
<accession>A0AAW1PJB2</accession>
<name>A0AAW1PJB2_9CHLO</name>
<dbReference type="PANTHER" id="PTHR31038:SF10">
    <property type="entry name" value="OS04G0524400 PROTEIN"/>
    <property type="match status" value="1"/>
</dbReference>
<dbReference type="GO" id="GO:0009706">
    <property type="term" value="C:chloroplast inner membrane"/>
    <property type="evidence" value="ECO:0007669"/>
    <property type="project" value="TreeGrafter"/>
</dbReference>
<evidence type="ECO:0000256" key="4">
    <source>
        <dbReference type="ARBA" id="ARBA00022528"/>
    </source>
</evidence>
<keyword evidence="4" id="KW-0150">Chloroplast</keyword>
<dbReference type="InterPro" id="IPR021825">
    <property type="entry name" value="RETICULATA-related"/>
</dbReference>
<evidence type="ECO:0000256" key="8">
    <source>
        <dbReference type="ARBA" id="ARBA00022989"/>
    </source>
</evidence>
<keyword evidence="5" id="KW-0934">Plastid</keyword>
<evidence type="ECO:0000256" key="5">
    <source>
        <dbReference type="ARBA" id="ARBA00022640"/>
    </source>
</evidence>
<evidence type="ECO:0000256" key="6">
    <source>
        <dbReference type="ARBA" id="ARBA00022692"/>
    </source>
</evidence>
<dbReference type="GO" id="GO:0099402">
    <property type="term" value="P:plant organ development"/>
    <property type="evidence" value="ECO:0007669"/>
    <property type="project" value="TreeGrafter"/>
</dbReference>
<feature type="compositionally biased region" description="Polar residues" evidence="10">
    <location>
        <begin position="73"/>
        <end position="84"/>
    </location>
</feature>
<keyword evidence="7" id="KW-0809">Transit peptide</keyword>
<keyword evidence="9" id="KW-0472">Membrane</keyword>
<evidence type="ECO:0000256" key="2">
    <source>
        <dbReference type="ARBA" id="ARBA00004229"/>
    </source>
</evidence>
<keyword evidence="8" id="KW-1133">Transmembrane helix</keyword>
<comment type="similarity">
    <text evidence="3">Belongs to the RETICULATA family.</text>
</comment>
<organism evidence="11 12">
    <name type="scientific">Symbiochloris irregularis</name>
    <dbReference type="NCBI Taxonomy" id="706552"/>
    <lineage>
        <taxon>Eukaryota</taxon>
        <taxon>Viridiplantae</taxon>
        <taxon>Chlorophyta</taxon>
        <taxon>core chlorophytes</taxon>
        <taxon>Trebouxiophyceae</taxon>
        <taxon>Trebouxiales</taxon>
        <taxon>Trebouxiaceae</taxon>
        <taxon>Symbiochloris</taxon>
    </lineage>
</organism>
<keyword evidence="6" id="KW-0812">Transmembrane</keyword>
<evidence type="ECO:0000313" key="12">
    <source>
        <dbReference type="Proteomes" id="UP001465755"/>
    </source>
</evidence>
<dbReference type="EMBL" id="JALJOQ010000029">
    <property type="protein sequence ID" value="KAK9807944.1"/>
    <property type="molecule type" value="Genomic_DNA"/>
</dbReference>
<evidence type="ECO:0000256" key="9">
    <source>
        <dbReference type="ARBA" id="ARBA00023136"/>
    </source>
</evidence>
<reference evidence="11 12" key="1">
    <citation type="journal article" date="2024" name="Nat. Commun.">
        <title>Phylogenomics reveals the evolutionary origins of lichenization in chlorophyte algae.</title>
        <authorList>
            <person name="Puginier C."/>
            <person name="Libourel C."/>
            <person name="Otte J."/>
            <person name="Skaloud P."/>
            <person name="Haon M."/>
            <person name="Grisel S."/>
            <person name="Petersen M."/>
            <person name="Berrin J.G."/>
            <person name="Delaux P.M."/>
            <person name="Dal Grande F."/>
            <person name="Keller J."/>
        </authorList>
    </citation>
    <scope>NUCLEOTIDE SEQUENCE [LARGE SCALE GENOMIC DNA]</scope>
    <source>
        <strain evidence="11 12">SAG 2036</strain>
    </source>
</reference>
<evidence type="ECO:0000256" key="7">
    <source>
        <dbReference type="ARBA" id="ARBA00022946"/>
    </source>
</evidence>
<evidence type="ECO:0000313" key="11">
    <source>
        <dbReference type="EMBL" id="KAK9807944.1"/>
    </source>
</evidence>
<gene>
    <name evidence="11" type="ORF">WJX73_005896</name>
</gene>